<dbReference type="InterPro" id="IPR045975">
    <property type="entry name" value="DUF5931"/>
</dbReference>
<dbReference type="Pfam" id="PF02518">
    <property type="entry name" value="HATPase_c"/>
    <property type="match status" value="1"/>
</dbReference>
<proteinExistence type="predicted"/>
<dbReference type="GO" id="GO:0000160">
    <property type="term" value="P:phosphorelay signal transduction system"/>
    <property type="evidence" value="ECO:0007669"/>
    <property type="project" value="UniProtKB-KW"/>
</dbReference>
<keyword evidence="1" id="KW-0808">Transferase</keyword>
<feature type="domain" description="DUF5931" evidence="6">
    <location>
        <begin position="17"/>
        <end position="178"/>
    </location>
</feature>
<feature type="domain" description="Histidine kinase/HSP90-like ATPase" evidence="5">
    <location>
        <begin position="288"/>
        <end position="381"/>
    </location>
</feature>
<organism evidence="7 8">
    <name type="scientific">Allobranchiibius huperziae</name>
    <dbReference type="NCBI Taxonomy" id="1874116"/>
    <lineage>
        <taxon>Bacteria</taxon>
        <taxon>Bacillati</taxon>
        <taxon>Actinomycetota</taxon>
        <taxon>Actinomycetes</taxon>
        <taxon>Micrococcales</taxon>
        <taxon>Dermacoccaceae</taxon>
        <taxon>Allobranchiibius</taxon>
    </lineage>
</organism>
<reference evidence="7 8" key="1">
    <citation type="submission" date="2020-07" db="EMBL/GenBank/DDBJ databases">
        <title>Sequencing the genomes of 1000 actinobacteria strains.</title>
        <authorList>
            <person name="Klenk H.-P."/>
        </authorList>
    </citation>
    <scope>NUCLEOTIDE SEQUENCE [LARGE SCALE GENOMIC DNA]</scope>
    <source>
        <strain evidence="7 8">DSM 29531</strain>
    </source>
</reference>
<dbReference type="NCBIfam" id="NF047322">
    <property type="entry name" value="HK_morpho_MacS"/>
    <property type="match status" value="1"/>
</dbReference>
<evidence type="ECO:0000259" key="5">
    <source>
        <dbReference type="Pfam" id="PF02518"/>
    </source>
</evidence>
<comment type="caution">
    <text evidence="7">The sequence shown here is derived from an EMBL/GenBank/DDBJ whole genome shotgun (WGS) entry which is preliminary data.</text>
</comment>
<gene>
    <name evidence="7" type="ORF">HNR15_002957</name>
</gene>
<feature type="transmembrane region" description="Helical" evidence="4">
    <location>
        <begin position="153"/>
        <end position="175"/>
    </location>
</feature>
<name>A0A853DLX3_9MICO</name>
<evidence type="ECO:0000256" key="2">
    <source>
        <dbReference type="ARBA" id="ARBA00022777"/>
    </source>
</evidence>
<dbReference type="InterPro" id="IPR003594">
    <property type="entry name" value="HATPase_dom"/>
</dbReference>
<keyword evidence="3" id="KW-0902">Two-component regulatory system</keyword>
<evidence type="ECO:0000256" key="4">
    <source>
        <dbReference type="SAM" id="Phobius"/>
    </source>
</evidence>
<dbReference type="Pfam" id="PF19354">
    <property type="entry name" value="DUF5931"/>
    <property type="match status" value="1"/>
</dbReference>
<keyword evidence="4" id="KW-0472">Membrane</keyword>
<feature type="transmembrane region" description="Helical" evidence="4">
    <location>
        <begin position="79"/>
        <end position="103"/>
    </location>
</feature>
<dbReference type="Proteomes" id="UP000571817">
    <property type="component" value="Unassembled WGS sequence"/>
</dbReference>
<evidence type="ECO:0000259" key="6">
    <source>
        <dbReference type="Pfam" id="PF19354"/>
    </source>
</evidence>
<dbReference type="PANTHER" id="PTHR24421:SF61">
    <property type="entry name" value="OXYGEN SENSOR HISTIDINE KINASE NREB"/>
    <property type="match status" value="1"/>
</dbReference>
<dbReference type="PANTHER" id="PTHR24421">
    <property type="entry name" value="NITRATE/NITRITE SENSOR PROTEIN NARX-RELATED"/>
    <property type="match status" value="1"/>
</dbReference>
<feature type="transmembrane region" description="Helical" evidence="4">
    <location>
        <begin position="123"/>
        <end position="146"/>
    </location>
</feature>
<dbReference type="EMBL" id="JACCFW010000001">
    <property type="protein sequence ID" value="NYJ75994.1"/>
    <property type="molecule type" value="Genomic_DNA"/>
</dbReference>
<evidence type="ECO:0000313" key="7">
    <source>
        <dbReference type="EMBL" id="NYJ75994.1"/>
    </source>
</evidence>
<dbReference type="CDD" id="cd16917">
    <property type="entry name" value="HATPase_UhpB-NarQ-NarX-like"/>
    <property type="match status" value="1"/>
</dbReference>
<dbReference type="RefSeq" id="WP_179483100.1">
    <property type="nucleotide sequence ID" value="NZ_JACCFW010000001.1"/>
</dbReference>
<keyword evidence="2 7" id="KW-0418">Kinase</keyword>
<dbReference type="SUPFAM" id="SSF55874">
    <property type="entry name" value="ATPase domain of HSP90 chaperone/DNA topoisomerase II/histidine kinase"/>
    <property type="match status" value="1"/>
</dbReference>
<keyword evidence="8" id="KW-1185">Reference proteome</keyword>
<keyword evidence="4" id="KW-0812">Transmembrane</keyword>
<keyword evidence="4" id="KW-1133">Transmembrane helix</keyword>
<protein>
    <submittedName>
        <fullName evidence="7">Signal transduction histidine kinase</fullName>
    </submittedName>
</protein>
<dbReference type="InterPro" id="IPR036890">
    <property type="entry name" value="HATPase_C_sf"/>
</dbReference>
<dbReference type="AlphaFoldDB" id="A0A853DLX3"/>
<evidence type="ECO:0000313" key="8">
    <source>
        <dbReference type="Proteomes" id="UP000571817"/>
    </source>
</evidence>
<dbReference type="InterPro" id="IPR050482">
    <property type="entry name" value="Sensor_HK_TwoCompSys"/>
</dbReference>
<feature type="transmembrane region" description="Helical" evidence="4">
    <location>
        <begin position="49"/>
        <end position="72"/>
    </location>
</feature>
<evidence type="ECO:0000256" key="1">
    <source>
        <dbReference type="ARBA" id="ARBA00022679"/>
    </source>
</evidence>
<evidence type="ECO:0000256" key="3">
    <source>
        <dbReference type="ARBA" id="ARBA00023012"/>
    </source>
</evidence>
<dbReference type="Gene3D" id="3.30.565.10">
    <property type="entry name" value="Histidine kinase-like ATPase, C-terminal domain"/>
    <property type="match status" value="1"/>
</dbReference>
<sequence length="385" mass="41479">MSSNVRPDSARDTDGTLPIWRAAQVFRLATMAYAVGVQIVQHGHYDRVALSWVLIALQLAWTTYLGVAYLLPRTRRTPLVVAEVVVTLLLVLSTIAVVPHHFYVHQQPLPTTFWVANAVVSVAILRGRIAGMIAGLVIGLVCLSALDQLGRWFFDATLPILGTVGLAIGAGAQIARRAHTELQTAIRMQAATDERDRLAREVHDGVLQVLALVRRRGREVGGEGARLAELAGEQEDALRVLLSRSRALPDQRSTAHTDLRDAVRAVLPPTATFAAPADAIELPRHRVDELVAVVRTALHNTERHAGPDASSYVLLEDLGDEVVLTVRDDGPGIPPGRLDQARAQGRMGVADSIQGRVRALGGTAVLETGPGVGTEWEIHLAKGTT</sequence>
<accession>A0A853DLX3</accession>
<dbReference type="GO" id="GO:0016301">
    <property type="term" value="F:kinase activity"/>
    <property type="evidence" value="ECO:0007669"/>
    <property type="project" value="UniProtKB-KW"/>
</dbReference>